<organism evidence="1 2">
    <name type="scientific">Mythimna loreyi</name>
    <dbReference type="NCBI Taxonomy" id="667449"/>
    <lineage>
        <taxon>Eukaryota</taxon>
        <taxon>Metazoa</taxon>
        <taxon>Ecdysozoa</taxon>
        <taxon>Arthropoda</taxon>
        <taxon>Hexapoda</taxon>
        <taxon>Insecta</taxon>
        <taxon>Pterygota</taxon>
        <taxon>Neoptera</taxon>
        <taxon>Endopterygota</taxon>
        <taxon>Lepidoptera</taxon>
        <taxon>Glossata</taxon>
        <taxon>Ditrysia</taxon>
        <taxon>Noctuoidea</taxon>
        <taxon>Noctuidae</taxon>
        <taxon>Noctuinae</taxon>
        <taxon>Hadenini</taxon>
        <taxon>Mythimna</taxon>
    </lineage>
</organism>
<name>A0ACC2QE89_9NEOP</name>
<evidence type="ECO:0000313" key="1">
    <source>
        <dbReference type="EMBL" id="KAJ8714300.1"/>
    </source>
</evidence>
<protein>
    <submittedName>
        <fullName evidence="1">Uncharacterized protein</fullName>
    </submittedName>
</protein>
<sequence length="537" mass="60394">MRLGVGVVCKLSVVLCVVQGRPTPVPRAHRDVTTTQGHARGYLAPDPPHFAYFGLPYARPPTRRDRFKAPEPPPEWDGIFEATHKIKCTQPNADGEENCLVVNVFVPHDASSLPVLVFVHGGDFQNGWGAYQAPTTFLTDGYVIVTFNYRLGALGFLNLGIPEAPGNAGLKDHIAALYWVRKNIAEFGGNPADVTVYGTGAGAAAIQLVLMSGLVEGLLHRVILESGSALSPSAMMFDPFVIAYNGAVSLGYEGTNNPDELYNFYQQASAEDLASITEMFLPCIDHIPDYELNLIDVDPIRKLKEGKFYNVPMLITFTHIDKTSIIGVDTEKFQHVPENFDDLLPNNLEFEEHKDKHGLGEIVKQFYFKEDFRGDVVQNYADYMHDILTEYPIIKMAMLFAAKNKYSVYLMKFTLPREASDGSEPTSFDAILDYLYKEEEQSEDVLEKLMTLMKNFIQIGDPTPLTTTLIPVIWQPVPSNKQNYQISDVPLLQFDRTVRMRVPPSNQRLLFWDNIYSQFYKPHVIAHEQAEELDDND</sequence>
<gene>
    <name evidence="1" type="ORF">PYW08_007920</name>
</gene>
<proteinExistence type="predicted"/>
<accession>A0ACC2QE89</accession>
<dbReference type="Proteomes" id="UP001231649">
    <property type="component" value="Chromosome 20"/>
</dbReference>
<keyword evidence="2" id="KW-1185">Reference proteome</keyword>
<comment type="caution">
    <text evidence="1">The sequence shown here is derived from an EMBL/GenBank/DDBJ whole genome shotgun (WGS) entry which is preliminary data.</text>
</comment>
<reference evidence="1" key="1">
    <citation type="submission" date="2023-03" db="EMBL/GenBank/DDBJ databases">
        <title>Chromosome-level genomes of two armyworms, Mythimna separata and Mythimna loreyi, provide insights into the biosynthesis and reception of sex pheromones.</title>
        <authorList>
            <person name="Zhao H."/>
        </authorList>
    </citation>
    <scope>NUCLEOTIDE SEQUENCE</scope>
    <source>
        <strain evidence="1">BeijingLab</strain>
    </source>
</reference>
<dbReference type="EMBL" id="CM056796">
    <property type="protein sequence ID" value="KAJ8714300.1"/>
    <property type="molecule type" value="Genomic_DNA"/>
</dbReference>
<evidence type="ECO:0000313" key="2">
    <source>
        <dbReference type="Proteomes" id="UP001231649"/>
    </source>
</evidence>